<feature type="domain" description="Peptidase S1" evidence="2">
    <location>
        <begin position="30"/>
        <end position="239"/>
    </location>
</feature>
<protein>
    <submittedName>
        <fullName evidence="3">Trypsin</fullName>
    </submittedName>
</protein>
<dbReference type="InterPro" id="IPR009003">
    <property type="entry name" value="Peptidase_S1_PA"/>
</dbReference>
<evidence type="ECO:0000313" key="3">
    <source>
        <dbReference type="EMBL" id="SMD26916.1"/>
    </source>
</evidence>
<name>A0A1W2FZ58_KIBAR</name>
<dbReference type="RefSeq" id="WP_160097339.1">
    <property type="nucleotide sequence ID" value="NZ_FWXV01000018.1"/>
</dbReference>
<dbReference type="AlphaFoldDB" id="A0A1W2FZ58"/>
<reference evidence="3 4" key="1">
    <citation type="submission" date="2017-04" db="EMBL/GenBank/DDBJ databases">
        <authorList>
            <person name="Afonso C.L."/>
            <person name="Miller P.J."/>
            <person name="Scott M.A."/>
            <person name="Spackman E."/>
            <person name="Goraichik I."/>
            <person name="Dimitrov K.M."/>
            <person name="Suarez D.L."/>
            <person name="Swayne D.E."/>
        </authorList>
    </citation>
    <scope>NUCLEOTIDE SEQUENCE [LARGE SCALE GENOMIC DNA]</scope>
    <source>
        <strain evidence="3 4">DSM 43828</strain>
    </source>
</reference>
<dbReference type="PROSITE" id="PS50240">
    <property type="entry name" value="TRYPSIN_DOM"/>
    <property type="match status" value="1"/>
</dbReference>
<evidence type="ECO:0000256" key="1">
    <source>
        <dbReference type="SAM" id="SignalP"/>
    </source>
</evidence>
<dbReference type="GO" id="GO:0006508">
    <property type="term" value="P:proteolysis"/>
    <property type="evidence" value="ECO:0007669"/>
    <property type="project" value="InterPro"/>
</dbReference>
<keyword evidence="4" id="KW-1185">Reference proteome</keyword>
<evidence type="ECO:0000313" key="4">
    <source>
        <dbReference type="Proteomes" id="UP000192674"/>
    </source>
</evidence>
<accession>A0A1W2FZ58</accession>
<organism evidence="3 4">
    <name type="scientific">Kibdelosporangium aridum</name>
    <dbReference type="NCBI Taxonomy" id="2030"/>
    <lineage>
        <taxon>Bacteria</taxon>
        <taxon>Bacillati</taxon>
        <taxon>Actinomycetota</taxon>
        <taxon>Actinomycetes</taxon>
        <taxon>Pseudonocardiales</taxon>
        <taxon>Pseudonocardiaceae</taxon>
        <taxon>Kibdelosporangium</taxon>
    </lineage>
</organism>
<dbReference type="OrthoDB" id="3657335at2"/>
<evidence type="ECO:0000259" key="2">
    <source>
        <dbReference type="PROSITE" id="PS50240"/>
    </source>
</evidence>
<dbReference type="Pfam" id="PF00089">
    <property type="entry name" value="Trypsin"/>
    <property type="match status" value="1"/>
</dbReference>
<dbReference type="InterPro" id="IPR001254">
    <property type="entry name" value="Trypsin_dom"/>
</dbReference>
<feature type="signal peptide" evidence="1">
    <location>
        <begin position="1"/>
        <end position="23"/>
    </location>
</feature>
<dbReference type="Gene3D" id="2.40.10.10">
    <property type="entry name" value="Trypsin-like serine proteases"/>
    <property type="match status" value="2"/>
</dbReference>
<keyword evidence="1" id="KW-0732">Signal</keyword>
<dbReference type="SUPFAM" id="SSF50494">
    <property type="entry name" value="Trypsin-like serine proteases"/>
    <property type="match status" value="1"/>
</dbReference>
<dbReference type="Proteomes" id="UP000192674">
    <property type="component" value="Unassembled WGS sequence"/>
</dbReference>
<dbReference type="InterPro" id="IPR043504">
    <property type="entry name" value="Peptidase_S1_PA_chymotrypsin"/>
</dbReference>
<proteinExistence type="predicted"/>
<feature type="chain" id="PRO_5038903140" evidence="1">
    <location>
        <begin position="24"/>
        <end position="275"/>
    </location>
</feature>
<dbReference type="EMBL" id="FWXV01000018">
    <property type="protein sequence ID" value="SMD26916.1"/>
    <property type="molecule type" value="Genomic_DNA"/>
</dbReference>
<dbReference type="GO" id="GO:0004252">
    <property type="term" value="F:serine-type endopeptidase activity"/>
    <property type="evidence" value="ECO:0007669"/>
    <property type="project" value="InterPro"/>
</dbReference>
<sequence>MLIRGVRTTAIAALAIVLTGVVAAPAAHGIEGGTAATETKSTVQIFYKGEVVCGGSLLDGRRVITSTRCLADVEDWKSSDLTVRVGDPRLGQGEQATGCGTLGRITSGNPEDPSTWKVSDIEVLYLSKAVASTDFARPSGRLPSVGDTVTVRGYGHGGDLKEATAKVKTVNDVIPGGDDVKEGMTVEGINGHAEARDAGAPVFVPANVAGVDLQVGVVATPGHLVEIQPHLDFLISALQEDHPFCTSGGEGRTAASGKAAGDKLVETASGALLKF</sequence>
<gene>
    <name evidence="3" type="ORF">SAMN05661093_10503</name>
</gene>